<keyword evidence="3" id="KW-1185">Reference proteome</keyword>
<evidence type="ECO:0000256" key="1">
    <source>
        <dbReference type="SAM" id="MobiDB-lite"/>
    </source>
</evidence>
<dbReference type="Proteomes" id="UP001189429">
    <property type="component" value="Unassembled WGS sequence"/>
</dbReference>
<protein>
    <submittedName>
        <fullName evidence="2">Uncharacterized protein</fullName>
    </submittedName>
</protein>
<feature type="compositionally biased region" description="Basic residues" evidence="1">
    <location>
        <begin position="259"/>
        <end position="276"/>
    </location>
</feature>
<evidence type="ECO:0000313" key="3">
    <source>
        <dbReference type="Proteomes" id="UP001189429"/>
    </source>
</evidence>
<proteinExistence type="predicted"/>
<feature type="region of interest" description="Disordered" evidence="1">
    <location>
        <begin position="214"/>
        <end position="284"/>
    </location>
</feature>
<comment type="caution">
    <text evidence="2">The sequence shown here is derived from an EMBL/GenBank/DDBJ whole genome shotgun (WGS) entry which is preliminary data.</text>
</comment>
<name>A0ABN9Q9Q3_9DINO</name>
<gene>
    <name evidence="2" type="ORF">PCOR1329_LOCUS9210</name>
</gene>
<reference evidence="2" key="1">
    <citation type="submission" date="2023-10" db="EMBL/GenBank/DDBJ databases">
        <authorList>
            <person name="Chen Y."/>
            <person name="Shah S."/>
            <person name="Dougan E. K."/>
            <person name="Thang M."/>
            <person name="Chan C."/>
        </authorList>
    </citation>
    <scope>NUCLEOTIDE SEQUENCE [LARGE SCALE GENOMIC DNA]</scope>
</reference>
<sequence length="420" mass="45597">MPHVRSASARIMRRALAVQNGYCVRSPVRLPLEGLVPPTCLPPPGLERTTADLVLDYLLLRDPLVVKCSLEEEEEADITTVSENLSCRMLQARYPCAPSANAGVLAADSVFDVGLQTRYNHLEVEQAAVTTPSEHFSCSLMREEVGQGFGGDQFSQMMVVCPRVSSVDIGVQASSSTDVADFHCEVGCQTESVVGMEGGASGVLLGKVTLAAEEELEAPSSEESSPNVQSDSDSRALSGASQGCLNRPVTLNEVSNPVRGHRKGRGKGQRCHRSAKPAKSSKGANIRGQEYAAFGFATEEEWDEAIRGHWYATFGVEQRRQDDMKCLLLQTMHKMDDNTERIQDAIVVQGSKIDNVQTQVQKQGVAISSLDTRYRSLEARQNQLEAFVQRLQGLARAGSVASAASTRPVFTRPANAIHYT</sequence>
<organism evidence="2 3">
    <name type="scientific">Prorocentrum cordatum</name>
    <dbReference type="NCBI Taxonomy" id="2364126"/>
    <lineage>
        <taxon>Eukaryota</taxon>
        <taxon>Sar</taxon>
        <taxon>Alveolata</taxon>
        <taxon>Dinophyceae</taxon>
        <taxon>Prorocentrales</taxon>
        <taxon>Prorocentraceae</taxon>
        <taxon>Prorocentrum</taxon>
    </lineage>
</organism>
<evidence type="ECO:0000313" key="2">
    <source>
        <dbReference type="EMBL" id="CAK0801292.1"/>
    </source>
</evidence>
<accession>A0ABN9Q9Q3</accession>
<dbReference type="EMBL" id="CAUYUJ010002554">
    <property type="protein sequence ID" value="CAK0801292.1"/>
    <property type="molecule type" value="Genomic_DNA"/>
</dbReference>